<keyword evidence="2" id="KW-0132">Cell division</keyword>
<dbReference type="NCBIfam" id="TIGR00574">
    <property type="entry name" value="dnl1"/>
    <property type="match status" value="1"/>
</dbReference>
<keyword evidence="8" id="KW-0460">Magnesium</keyword>
<comment type="catalytic activity">
    <reaction evidence="12 13">
        <text>ATP + (deoxyribonucleotide)n-3'-hydroxyl + 5'-phospho-(deoxyribonucleotide)m = (deoxyribonucleotide)n+m + AMP + diphosphate.</text>
        <dbReference type="EC" id="6.5.1.1"/>
    </reaction>
</comment>
<comment type="caution">
    <text evidence="16">The sequence shown here is derived from an EMBL/GenBank/DDBJ whole genome shotgun (WGS) entry which is preliminary data.</text>
</comment>
<evidence type="ECO:0000256" key="5">
    <source>
        <dbReference type="ARBA" id="ARBA00022741"/>
    </source>
</evidence>
<dbReference type="SUPFAM" id="SSF56091">
    <property type="entry name" value="DNA ligase/mRNA capping enzyme, catalytic domain"/>
    <property type="match status" value="1"/>
</dbReference>
<dbReference type="CDD" id="cd07901">
    <property type="entry name" value="Adenylation_DNA_ligase_Arch_LigB"/>
    <property type="match status" value="1"/>
</dbReference>
<dbReference type="Proteomes" id="UP000035065">
    <property type="component" value="Unassembled WGS sequence"/>
</dbReference>
<sequence>MRLAAIVATATDVASTRSRTAKKRRLAELLAAVAPSETRAVVGLLLGRPIQGRIGVGWRTAHAVRTQPAADSTLTVSDVDRAFTEVAAAAGRGAAQARAATLESLMRRATVDEQDYLIRVLTAEMRTGALEGVLTDAAADAAGVPPSEVRRAAMLSGDLGSTVRAALAGEDLGAVDLTPGIPVAPMLAGTAGSAAEAVAGMADASVEVKLDGARIQVHRVRGEVAVYTRSLADVTVRVPEIVALVSGFSGGDLVLDGETLALDASGAARPFQETMSRFGMGAGDVALSAWFFDALYAEGRSLIDEPLRRRREVLSRLVGERRIRGIEVAGGESAARADDFFRAAVAGGDEGVVVKSLDSPYTAGRRGSQWIKVKPVYTYDLVVLAVEQGSGRRRGLLSNLHLGARDPDGRYGPPGGFVMVGKTFKGLTDEVLRWQTDYFPTIATGEAGHVLNVRPETVVEVAIDGVQRSSRYPGGVALRFARVKRYRTGVDGKPAVDADTIDVLQSLPGARSRA</sequence>
<dbReference type="SUPFAM" id="SSF117018">
    <property type="entry name" value="ATP-dependent DNA ligase DNA-binding domain"/>
    <property type="match status" value="1"/>
</dbReference>
<dbReference type="InterPro" id="IPR000977">
    <property type="entry name" value="DNA_ligase_ATP-dep"/>
</dbReference>
<comment type="similarity">
    <text evidence="14">Belongs to the ATP-dependent DNA ligase family.</text>
</comment>
<dbReference type="STRING" id="644548.SCNU_17430"/>
<dbReference type="PROSITE" id="PS00697">
    <property type="entry name" value="DNA_LIGASE_A1"/>
    <property type="match status" value="1"/>
</dbReference>
<dbReference type="GO" id="GO:0006260">
    <property type="term" value="P:DNA replication"/>
    <property type="evidence" value="ECO:0007669"/>
    <property type="project" value="UniProtKB-KW"/>
</dbReference>
<dbReference type="Pfam" id="PF04675">
    <property type="entry name" value="DNA_ligase_A_N"/>
    <property type="match status" value="1"/>
</dbReference>
<evidence type="ECO:0000256" key="6">
    <source>
        <dbReference type="ARBA" id="ARBA00022763"/>
    </source>
</evidence>
<dbReference type="GO" id="GO:0006310">
    <property type="term" value="P:DNA recombination"/>
    <property type="evidence" value="ECO:0007669"/>
    <property type="project" value="UniProtKB-KW"/>
</dbReference>
<dbReference type="PROSITE" id="PS50160">
    <property type="entry name" value="DNA_LIGASE_A3"/>
    <property type="match status" value="1"/>
</dbReference>
<keyword evidence="9 13" id="KW-0233">DNA recombination</keyword>
<evidence type="ECO:0000256" key="13">
    <source>
        <dbReference type="RuleBase" id="RU000617"/>
    </source>
</evidence>
<dbReference type="Gene3D" id="2.40.50.140">
    <property type="entry name" value="Nucleic acid-binding proteins"/>
    <property type="match status" value="1"/>
</dbReference>
<evidence type="ECO:0000256" key="7">
    <source>
        <dbReference type="ARBA" id="ARBA00022840"/>
    </source>
</evidence>
<evidence type="ECO:0000256" key="12">
    <source>
        <dbReference type="ARBA" id="ARBA00034003"/>
    </source>
</evidence>
<evidence type="ECO:0000256" key="8">
    <source>
        <dbReference type="ARBA" id="ARBA00022842"/>
    </source>
</evidence>
<dbReference type="Pfam" id="PF01068">
    <property type="entry name" value="DNA_ligase_A_M"/>
    <property type="match status" value="1"/>
</dbReference>
<dbReference type="OrthoDB" id="3733803at2"/>
<dbReference type="InterPro" id="IPR012308">
    <property type="entry name" value="DNA_ligase_ATP-dep_N"/>
</dbReference>
<dbReference type="InterPro" id="IPR012310">
    <property type="entry name" value="DNA_ligase_ATP-dep_cent"/>
</dbReference>
<dbReference type="GO" id="GO:0003910">
    <property type="term" value="F:DNA ligase (ATP) activity"/>
    <property type="evidence" value="ECO:0007669"/>
    <property type="project" value="UniProtKB-EC"/>
</dbReference>
<dbReference type="GO" id="GO:0006281">
    <property type="term" value="P:DNA repair"/>
    <property type="evidence" value="ECO:0007669"/>
    <property type="project" value="UniProtKB-KW"/>
</dbReference>
<dbReference type="PROSITE" id="PS00333">
    <property type="entry name" value="DNA_LIGASE_A2"/>
    <property type="match status" value="1"/>
</dbReference>
<dbReference type="InterPro" id="IPR036599">
    <property type="entry name" value="DNA_ligase_N_sf"/>
</dbReference>
<dbReference type="EMBL" id="AEUD01000018">
    <property type="protein sequence ID" value="EGD53741.1"/>
    <property type="molecule type" value="Genomic_DNA"/>
</dbReference>
<reference evidence="16 17" key="1">
    <citation type="journal article" date="2011" name="J. Bacteriol.">
        <title>Draft Genome Sequence of Gordonia neofelifaecis NRRL B-59395, a Cholesterol-Degrading Actinomycete.</title>
        <authorList>
            <person name="Ge F."/>
            <person name="Li W."/>
            <person name="Chen G."/>
            <person name="Liu Y."/>
            <person name="Zhang G."/>
            <person name="Yong B."/>
            <person name="Wang Q."/>
            <person name="Wang N."/>
            <person name="Huang Z."/>
            <person name="Li W."/>
            <person name="Wang J."/>
            <person name="Wu C."/>
            <person name="Xie Q."/>
            <person name="Liu G."/>
        </authorList>
    </citation>
    <scope>NUCLEOTIDE SEQUENCE [LARGE SCALE GENOMIC DNA]</scope>
    <source>
        <strain evidence="16 17">NRRL B-59395</strain>
    </source>
</reference>
<dbReference type="Gene3D" id="3.30.470.30">
    <property type="entry name" value="DNA ligase/mRNA capping enzyme"/>
    <property type="match status" value="1"/>
</dbReference>
<dbReference type="GO" id="GO:0003677">
    <property type="term" value="F:DNA binding"/>
    <property type="evidence" value="ECO:0007669"/>
    <property type="project" value="InterPro"/>
</dbReference>
<proteinExistence type="inferred from homology"/>
<dbReference type="Pfam" id="PF04679">
    <property type="entry name" value="DNA_ligase_A_C"/>
    <property type="match status" value="1"/>
</dbReference>
<evidence type="ECO:0000313" key="17">
    <source>
        <dbReference type="Proteomes" id="UP000035065"/>
    </source>
</evidence>
<accession>F1YNK4</accession>
<keyword evidence="5 13" id="KW-0547">Nucleotide-binding</keyword>
<evidence type="ECO:0000256" key="10">
    <source>
        <dbReference type="ARBA" id="ARBA00023204"/>
    </source>
</evidence>
<dbReference type="GO" id="GO:0051301">
    <property type="term" value="P:cell division"/>
    <property type="evidence" value="ECO:0007669"/>
    <property type="project" value="UniProtKB-KW"/>
</dbReference>
<dbReference type="PANTHER" id="PTHR45674:SF13">
    <property type="entry name" value="DNA LIGASE-RELATED"/>
    <property type="match status" value="1"/>
</dbReference>
<organism evidence="16 17">
    <name type="scientific">Gordonia neofelifaecis NRRL B-59395</name>
    <dbReference type="NCBI Taxonomy" id="644548"/>
    <lineage>
        <taxon>Bacteria</taxon>
        <taxon>Bacillati</taxon>
        <taxon>Actinomycetota</taxon>
        <taxon>Actinomycetes</taxon>
        <taxon>Mycobacteriales</taxon>
        <taxon>Gordoniaceae</taxon>
        <taxon>Gordonia</taxon>
    </lineage>
</organism>
<protein>
    <recommendedName>
        <fullName evidence="13">DNA ligase</fullName>
        <ecNumber evidence="13">6.5.1.1</ecNumber>
    </recommendedName>
</protein>
<dbReference type="GO" id="GO:0005524">
    <property type="term" value="F:ATP binding"/>
    <property type="evidence" value="ECO:0007669"/>
    <property type="project" value="UniProtKB-KW"/>
</dbReference>
<dbReference type="AlphaFoldDB" id="F1YNK4"/>
<dbReference type="GO" id="GO:0046872">
    <property type="term" value="F:metal ion binding"/>
    <property type="evidence" value="ECO:0007669"/>
    <property type="project" value="UniProtKB-KW"/>
</dbReference>
<dbReference type="PANTHER" id="PTHR45674">
    <property type="entry name" value="DNA LIGASE 1/3 FAMILY MEMBER"/>
    <property type="match status" value="1"/>
</dbReference>
<keyword evidence="11" id="KW-0131">Cell cycle</keyword>
<dbReference type="RefSeq" id="WP_009680679.1">
    <property type="nucleotide sequence ID" value="NZ_AEUD01000018.1"/>
</dbReference>
<keyword evidence="17" id="KW-1185">Reference proteome</keyword>
<evidence type="ECO:0000256" key="4">
    <source>
        <dbReference type="ARBA" id="ARBA00022723"/>
    </source>
</evidence>
<dbReference type="InterPro" id="IPR016059">
    <property type="entry name" value="DNA_ligase_ATP-dep_CS"/>
</dbReference>
<dbReference type="EC" id="6.5.1.1" evidence="13"/>
<keyword evidence="7 13" id="KW-0067">ATP-binding</keyword>
<evidence type="ECO:0000256" key="11">
    <source>
        <dbReference type="ARBA" id="ARBA00023306"/>
    </source>
</evidence>
<dbReference type="SUPFAM" id="SSF50249">
    <property type="entry name" value="Nucleic acid-binding proteins"/>
    <property type="match status" value="1"/>
</dbReference>
<evidence type="ECO:0000313" key="16">
    <source>
        <dbReference type="EMBL" id="EGD53741.1"/>
    </source>
</evidence>
<gene>
    <name evidence="16" type="primary">ligB</name>
    <name evidence="16" type="ORF">SCNU_17430</name>
</gene>
<evidence type="ECO:0000259" key="15">
    <source>
        <dbReference type="PROSITE" id="PS50160"/>
    </source>
</evidence>
<evidence type="ECO:0000256" key="14">
    <source>
        <dbReference type="RuleBase" id="RU004196"/>
    </source>
</evidence>
<dbReference type="Gene3D" id="1.10.3260.10">
    <property type="entry name" value="DNA ligase, ATP-dependent, N-terminal domain"/>
    <property type="match status" value="1"/>
</dbReference>
<keyword evidence="3" id="KW-0235">DNA replication</keyword>
<keyword evidence="10 13" id="KW-0234">DNA repair</keyword>
<keyword evidence="1 13" id="KW-0436">Ligase</keyword>
<evidence type="ECO:0000256" key="3">
    <source>
        <dbReference type="ARBA" id="ARBA00022705"/>
    </source>
</evidence>
<dbReference type="InterPro" id="IPR012309">
    <property type="entry name" value="DNA_ligase_ATP-dep_C"/>
</dbReference>
<keyword evidence="4" id="KW-0479">Metal-binding</keyword>
<feature type="domain" description="ATP-dependent DNA ligase family profile" evidence="15">
    <location>
        <begin position="280"/>
        <end position="406"/>
    </location>
</feature>
<evidence type="ECO:0000256" key="2">
    <source>
        <dbReference type="ARBA" id="ARBA00022618"/>
    </source>
</evidence>
<evidence type="ECO:0000256" key="1">
    <source>
        <dbReference type="ARBA" id="ARBA00022598"/>
    </source>
</evidence>
<keyword evidence="6 13" id="KW-0227">DNA damage</keyword>
<dbReference type="InterPro" id="IPR050191">
    <property type="entry name" value="ATP-dep_DNA_ligase"/>
</dbReference>
<dbReference type="GO" id="GO:0071897">
    <property type="term" value="P:DNA biosynthetic process"/>
    <property type="evidence" value="ECO:0007669"/>
    <property type="project" value="InterPro"/>
</dbReference>
<dbReference type="InterPro" id="IPR012340">
    <property type="entry name" value="NA-bd_OB-fold"/>
</dbReference>
<dbReference type="eggNOG" id="COG1793">
    <property type="taxonomic scope" value="Bacteria"/>
</dbReference>
<evidence type="ECO:0000256" key="9">
    <source>
        <dbReference type="ARBA" id="ARBA00023172"/>
    </source>
</evidence>
<name>F1YNK4_9ACTN</name>